<gene>
    <name evidence="6" type="ORF">IMG5_201950</name>
</gene>
<keyword evidence="2" id="KW-0547">Nucleotide-binding</keyword>
<organism evidence="6 7">
    <name type="scientific">Ichthyophthirius multifiliis</name>
    <name type="common">White spot disease agent</name>
    <name type="synonym">Ich</name>
    <dbReference type="NCBI Taxonomy" id="5932"/>
    <lineage>
        <taxon>Eukaryota</taxon>
        <taxon>Sar</taxon>
        <taxon>Alveolata</taxon>
        <taxon>Ciliophora</taxon>
        <taxon>Intramacronucleata</taxon>
        <taxon>Oligohymenophorea</taxon>
        <taxon>Hymenostomatida</taxon>
        <taxon>Ophryoglenina</taxon>
        <taxon>Ichthyophthirius</taxon>
    </lineage>
</organism>
<dbReference type="InterPro" id="IPR027417">
    <property type="entry name" value="P-loop_NTPase"/>
</dbReference>
<dbReference type="Gene3D" id="3.40.50.300">
    <property type="entry name" value="P-loop containing nucleotide triphosphate hydrolases"/>
    <property type="match status" value="1"/>
</dbReference>
<evidence type="ECO:0000256" key="2">
    <source>
        <dbReference type="ARBA" id="ARBA00022741"/>
    </source>
</evidence>
<protein>
    <recommendedName>
        <fullName evidence="8">P-loop containing nucleoside triphosphate hydrolase</fullName>
    </recommendedName>
</protein>
<sequence length="790" mass="93126">MSDLPKIKKDIKKEPPKQKRFYIGSLNTTLGQELVEKLRNYNINDENPHIIVGSLSKAQTDNPVPKGVFRVIDTKKVDFLSKVLLDSDIIIYDLNTCDLEEAEFAIKIFKMGEYKDEKILIFISSIMVWSNTPLKEKKEGDDANEEQEEGLEEPQSEEDENAPPPQQEEEEIQKKTYIRYTEKDYTQRNPLPKYEILKSLETLCISAGNTKPNLKTYVLCAGIQYGNGEDVLYERYFKVFFFQQNKKILKQNKKQAWLQNPKELLIFGEGKNRIPSIHVKDLATFAQKLTEKQPNQSYIFAIDHNQKPTQLSLVKAISKGLGTGLVKNIGYEEALQYENFDVFTVDVRIRPTKAFDQFLSQEDEEEENNEEEEGVEKKEKFKFEWHCKEGLPANIQKLNKQFNDYRFLKPNKILICGPPASGKSYFGEQLSQYYNIPHIKIQQVIEEIKNAQNELSEEIKQYCEEQKEALIEKAQYEFEIEKKKKKGKKVDPEQLVFDPSNIIVRLTDEQLQKIYRWRLSQTDCLNRGYVLDGYPKTFVQARAIFLKNKPNGEDDNQDDENAEKIVDENIMPQSVVFFDGSDIFLKQRIKELPEEELQNTHYNEEGMNRRLGQFRKDNLQYTGNPILIDFFKENNVDVQQVNVFNKTNQIFDNLRSYIERNGAFNNYMIHQTYEEKQRVKELEEQLKLQKEKEQEEERIRNQKEEESRKLQEEEYNIKMEKIKNTEKDKLNEKSYYLRQYLADNVVPFLTEGLIQLCKDHPQDPVDTLAQYLFKRSLQVKFPNPQQYNQY</sequence>
<dbReference type="SUPFAM" id="SSF51735">
    <property type="entry name" value="NAD(P)-binding Rossmann-fold domains"/>
    <property type="match status" value="1"/>
</dbReference>
<dbReference type="Gene3D" id="1.20.890.10">
    <property type="entry name" value="cAMP-dependent protein kinase regulatory subunit, dimerization-anchoring domain"/>
    <property type="match status" value="1"/>
</dbReference>
<reference evidence="6 7" key="1">
    <citation type="submission" date="2011-07" db="EMBL/GenBank/DDBJ databases">
        <authorList>
            <person name="Coyne R."/>
            <person name="Brami D."/>
            <person name="Johnson J."/>
            <person name="Hostetler J."/>
            <person name="Hannick L."/>
            <person name="Clark T."/>
            <person name="Cassidy-Hanley D."/>
            <person name="Inman J."/>
        </authorList>
    </citation>
    <scope>NUCLEOTIDE SEQUENCE [LARGE SCALE GENOMIC DNA]</scope>
    <source>
        <strain evidence="6 7">G5</strain>
    </source>
</reference>
<keyword evidence="4" id="KW-0175">Coiled coil</keyword>
<keyword evidence="7" id="KW-1185">Reference proteome</keyword>
<dbReference type="OMA" id="GHVEDDF"/>
<dbReference type="CDD" id="cd22967">
    <property type="entry name" value="DD_AK7"/>
    <property type="match status" value="1"/>
</dbReference>
<dbReference type="SUPFAM" id="SSF52540">
    <property type="entry name" value="P-loop containing nucleoside triphosphate hydrolases"/>
    <property type="match status" value="1"/>
</dbReference>
<dbReference type="InterPro" id="IPR047499">
    <property type="entry name" value="DD_AK7"/>
</dbReference>
<dbReference type="InterPro" id="IPR000850">
    <property type="entry name" value="Adenylat/UMP-CMP_kin"/>
</dbReference>
<dbReference type="GeneID" id="14903150"/>
<proteinExistence type="predicted"/>
<evidence type="ECO:0000313" key="6">
    <source>
        <dbReference type="EMBL" id="EGR27078.1"/>
    </source>
</evidence>
<dbReference type="GO" id="GO:0005524">
    <property type="term" value="F:ATP binding"/>
    <property type="evidence" value="ECO:0007669"/>
    <property type="project" value="InterPro"/>
</dbReference>
<accession>G0R612</accession>
<dbReference type="Gene3D" id="3.40.50.720">
    <property type="entry name" value="NAD(P)-binding Rossmann-like Domain"/>
    <property type="match status" value="1"/>
</dbReference>
<dbReference type="InParanoid" id="G0R612"/>
<evidence type="ECO:0000313" key="7">
    <source>
        <dbReference type="Proteomes" id="UP000008983"/>
    </source>
</evidence>
<feature type="coiled-coil region" evidence="4">
    <location>
        <begin position="672"/>
        <end position="728"/>
    </location>
</feature>
<evidence type="ECO:0008006" key="8">
    <source>
        <dbReference type="Google" id="ProtNLM"/>
    </source>
</evidence>
<dbReference type="PANTHER" id="PTHR23359">
    <property type="entry name" value="NUCLEOTIDE KINASE"/>
    <property type="match status" value="1"/>
</dbReference>
<keyword evidence="1" id="KW-0808">Transferase</keyword>
<dbReference type="RefSeq" id="XP_004023962.1">
    <property type="nucleotide sequence ID" value="XM_004023913.1"/>
</dbReference>
<feature type="compositionally biased region" description="Acidic residues" evidence="5">
    <location>
        <begin position="142"/>
        <end position="171"/>
    </location>
</feature>
<dbReference type="eggNOG" id="KOG3078">
    <property type="taxonomic scope" value="Eukaryota"/>
</dbReference>
<feature type="region of interest" description="Disordered" evidence="5">
    <location>
        <begin position="136"/>
        <end position="173"/>
    </location>
</feature>
<dbReference type="InterPro" id="IPR036291">
    <property type="entry name" value="NAD(P)-bd_dom_sf"/>
</dbReference>
<dbReference type="Pfam" id="PF05186">
    <property type="entry name" value="Dpy-30"/>
    <property type="match status" value="1"/>
</dbReference>
<dbReference type="EMBL" id="GL984388">
    <property type="protein sequence ID" value="EGR27078.1"/>
    <property type="molecule type" value="Genomic_DNA"/>
</dbReference>
<dbReference type="GO" id="GO:0019205">
    <property type="term" value="F:nucleobase-containing compound kinase activity"/>
    <property type="evidence" value="ECO:0007669"/>
    <property type="project" value="InterPro"/>
</dbReference>
<evidence type="ECO:0000256" key="5">
    <source>
        <dbReference type="SAM" id="MobiDB-lite"/>
    </source>
</evidence>
<dbReference type="STRING" id="857967.G0R612"/>
<keyword evidence="3" id="KW-0418">Kinase</keyword>
<evidence type="ECO:0000256" key="3">
    <source>
        <dbReference type="ARBA" id="ARBA00022777"/>
    </source>
</evidence>
<dbReference type="AlphaFoldDB" id="G0R612"/>
<dbReference type="OrthoDB" id="10262413at2759"/>
<dbReference type="Proteomes" id="UP000008983">
    <property type="component" value="Unassembled WGS sequence"/>
</dbReference>
<evidence type="ECO:0000256" key="4">
    <source>
        <dbReference type="SAM" id="Coils"/>
    </source>
</evidence>
<dbReference type="GO" id="GO:0006139">
    <property type="term" value="P:nucleobase-containing compound metabolic process"/>
    <property type="evidence" value="ECO:0007669"/>
    <property type="project" value="InterPro"/>
</dbReference>
<name>G0R612_ICHMU</name>
<dbReference type="InterPro" id="IPR007858">
    <property type="entry name" value="Dpy-30_motif"/>
</dbReference>
<evidence type="ECO:0000256" key="1">
    <source>
        <dbReference type="ARBA" id="ARBA00022679"/>
    </source>
</evidence>
<feature type="coiled-coil region" evidence="4">
    <location>
        <begin position="441"/>
        <end position="472"/>
    </location>
</feature>